<dbReference type="SUPFAM" id="SSF74653">
    <property type="entry name" value="TolA/TonB C-terminal domain"/>
    <property type="match status" value="1"/>
</dbReference>
<comment type="caution">
    <text evidence="3">The sequence shown here is derived from an EMBL/GenBank/DDBJ whole genome shotgun (WGS) entry which is preliminary data.</text>
</comment>
<feature type="compositionally biased region" description="Low complexity" evidence="1">
    <location>
        <begin position="105"/>
        <end position="121"/>
    </location>
</feature>
<gene>
    <name evidence="3" type="ORF">GCM10010990_03160</name>
</gene>
<reference evidence="3" key="2">
    <citation type="submission" date="2020-09" db="EMBL/GenBank/DDBJ databases">
        <authorList>
            <person name="Sun Q."/>
            <person name="Zhou Y."/>
        </authorList>
    </citation>
    <scope>NUCLEOTIDE SEQUENCE</scope>
    <source>
        <strain evidence="3">CGMCC 1.15360</strain>
    </source>
</reference>
<dbReference type="OrthoDB" id="7390536at2"/>
<evidence type="ECO:0000259" key="2">
    <source>
        <dbReference type="Pfam" id="PF03544"/>
    </source>
</evidence>
<dbReference type="AlphaFoldDB" id="A0A917DPE4"/>
<feature type="domain" description="TonB C-terminal" evidence="2">
    <location>
        <begin position="162"/>
        <end position="228"/>
    </location>
</feature>
<proteinExistence type="predicted"/>
<evidence type="ECO:0000313" key="4">
    <source>
        <dbReference type="Proteomes" id="UP000612349"/>
    </source>
</evidence>
<organism evidence="3 4">
    <name type="scientific">Croceicoccus mobilis</name>
    <dbReference type="NCBI Taxonomy" id="1703339"/>
    <lineage>
        <taxon>Bacteria</taxon>
        <taxon>Pseudomonadati</taxon>
        <taxon>Pseudomonadota</taxon>
        <taxon>Alphaproteobacteria</taxon>
        <taxon>Sphingomonadales</taxon>
        <taxon>Erythrobacteraceae</taxon>
        <taxon>Croceicoccus</taxon>
    </lineage>
</organism>
<dbReference type="Proteomes" id="UP000612349">
    <property type="component" value="Unassembled WGS sequence"/>
</dbReference>
<keyword evidence="4" id="KW-1185">Reference proteome</keyword>
<feature type="compositionally biased region" description="Pro residues" evidence="1">
    <location>
        <begin position="78"/>
        <end position="90"/>
    </location>
</feature>
<dbReference type="Gene3D" id="3.30.1150.10">
    <property type="match status" value="1"/>
</dbReference>
<reference evidence="3" key="1">
    <citation type="journal article" date="2014" name="Int. J. Syst. Evol. Microbiol.">
        <title>Complete genome sequence of Corynebacterium casei LMG S-19264T (=DSM 44701T), isolated from a smear-ripened cheese.</title>
        <authorList>
            <consortium name="US DOE Joint Genome Institute (JGI-PGF)"/>
            <person name="Walter F."/>
            <person name="Albersmeier A."/>
            <person name="Kalinowski J."/>
            <person name="Ruckert C."/>
        </authorList>
    </citation>
    <scope>NUCLEOTIDE SEQUENCE</scope>
    <source>
        <strain evidence="3">CGMCC 1.15360</strain>
    </source>
</reference>
<feature type="compositionally biased region" description="Gly residues" evidence="1">
    <location>
        <begin position="122"/>
        <end position="144"/>
    </location>
</feature>
<dbReference type="Pfam" id="PF03544">
    <property type="entry name" value="TonB_C"/>
    <property type="match status" value="1"/>
</dbReference>
<sequence>MEGSRLKSPARRRFTPRKLGIMVAVGLLHLVAILALLRAFDIDVVPQVTQTITSFAVDAPEEPAPPPTEPEPEGASAPPAPKAEPQPKAAPEPKVVVKPDPPLPVVVADGTESRSGASEAGAGSGGGGDGIGTGSGGSGSGMGGAPIARRAVKIAGDINDARDYPRRSSRDRLGTSVTVFFDIGVDGVPRNCTVTSPSGDPESDRITCQLIEQRFRYRPALDANGRPVPDRTGWRQSFFL</sequence>
<evidence type="ECO:0000313" key="3">
    <source>
        <dbReference type="EMBL" id="GGD57304.1"/>
    </source>
</evidence>
<accession>A0A917DPE4</accession>
<protein>
    <recommendedName>
        <fullName evidence="2">TonB C-terminal domain-containing protein</fullName>
    </recommendedName>
</protein>
<dbReference type="GO" id="GO:0055085">
    <property type="term" value="P:transmembrane transport"/>
    <property type="evidence" value="ECO:0007669"/>
    <property type="project" value="InterPro"/>
</dbReference>
<evidence type="ECO:0000256" key="1">
    <source>
        <dbReference type="SAM" id="MobiDB-lite"/>
    </source>
</evidence>
<dbReference type="EMBL" id="BMIP01000001">
    <property type="protein sequence ID" value="GGD57304.1"/>
    <property type="molecule type" value="Genomic_DNA"/>
</dbReference>
<feature type="region of interest" description="Disordered" evidence="1">
    <location>
        <begin position="57"/>
        <end position="145"/>
    </location>
</feature>
<dbReference type="InterPro" id="IPR037682">
    <property type="entry name" value="TonB_C"/>
</dbReference>
<name>A0A917DPE4_9SPHN</name>